<keyword evidence="3" id="KW-0804">Transcription</keyword>
<dbReference type="Gene3D" id="1.20.120.530">
    <property type="entry name" value="GntR ligand-binding domain-like"/>
    <property type="match status" value="1"/>
</dbReference>
<dbReference type="SUPFAM" id="SSF48008">
    <property type="entry name" value="GntR ligand-binding domain-like"/>
    <property type="match status" value="1"/>
</dbReference>
<evidence type="ECO:0000256" key="3">
    <source>
        <dbReference type="ARBA" id="ARBA00023163"/>
    </source>
</evidence>
<evidence type="ECO:0000313" key="5">
    <source>
        <dbReference type="EMBL" id="KGJ07031.1"/>
    </source>
</evidence>
<dbReference type="OrthoDB" id="284307at2"/>
<sequence length="234" mass="25100">MLPDPRPRRSYRQVADLILALIAGERLAPGDRLPAERDLADRFCVSRPSLREALIALEVEGRIDIRMGSGIYVAAGSGAAAEGEGPFEILEARAVVESAIAEEAARRVTPALVAALDANLREMAGVTEDRARSIALDAAFHSAIAAGTGNALLVHLTGDIFGKRLSPLFTRLALHFEGPRTWRSALEEHGTIRDAIAAADPAAAREAMRRHLALSQRRFSENFAETFAGEAITA</sequence>
<dbReference type="InterPro" id="IPR036390">
    <property type="entry name" value="WH_DNA-bd_sf"/>
</dbReference>
<reference evidence="5 6" key="2">
    <citation type="submission" date="2014-10" db="EMBL/GenBank/DDBJ databases">
        <title>Paracoccus sanguinis sp. nov., isolated from clinical specimens of New York State patients.</title>
        <authorList>
            <person name="Mingle L.A."/>
            <person name="Cole J.A."/>
            <person name="Lapierre P."/>
            <person name="Musser K.A."/>
        </authorList>
    </citation>
    <scope>NUCLEOTIDE SEQUENCE [LARGE SCALE GENOMIC DNA]</scope>
    <source>
        <strain evidence="5 6">HAMBI 3106</strain>
    </source>
</reference>
<dbReference type="SUPFAM" id="SSF46785">
    <property type="entry name" value="Winged helix' DNA-binding domain"/>
    <property type="match status" value="1"/>
</dbReference>
<name>A0A099FA31_9RHOB</name>
<dbReference type="InterPro" id="IPR036388">
    <property type="entry name" value="WH-like_DNA-bd_sf"/>
</dbReference>
<dbReference type="RefSeq" id="WP_036719479.1">
    <property type="nucleotide sequence ID" value="NZ_JRKS01000027.1"/>
</dbReference>
<comment type="caution">
    <text evidence="5">The sequence shown here is derived from an EMBL/GenBank/DDBJ whole genome shotgun (WGS) entry which is preliminary data.</text>
</comment>
<dbReference type="Pfam" id="PF00392">
    <property type="entry name" value="GntR"/>
    <property type="match status" value="1"/>
</dbReference>
<dbReference type="GO" id="GO:0003700">
    <property type="term" value="F:DNA-binding transcription factor activity"/>
    <property type="evidence" value="ECO:0007669"/>
    <property type="project" value="InterPro"/>
</dbReference>
<evidence type="ECO:0000259" key="4">
    <source>
        <dbReference type="PROSITE" id="PS50949"/>
    </source>
</evidence>
<dbReference type="PANTHER" id="PTHR43537">
    <property type="entry name" value="TRANSCRIPTIONAL REGULATOR, GNTR FAMILY"/>
    <property type="match status" value="1"/>
</dbReference>
<evidence type="ECO:0000313" key="6">
    <source>
        <dbReference type="Proteomes" id="UP000029917"/>
    </source>
</evidence>
<dbReference type="InterPro" id="IPR008920">
    <property type="entry name" value="TF_FadR/GntR_C"/>
</dbReference>
<gene>
    <name evidence="5" type="ORF">IC63_09720</name>
</gene>
<keyword evidence="1" id="KW-0805">Transcription regulation</keyword>
<dbReference type="CDD" id="cd07377">
    <property type="entry name" value="WHTH_GntR"/>
    <property type="match status" value="1"/>
</dbReference>
<dbReference type="Pfam" id="PF07729">
    <property type="entry name" value="FCD"/>
    <property type="match status" value="1"/>
</dbReference>
<dbReference type="PRINTS" id="PR00035">
    <property type="entry name" value="HTHGNTR"/>
</dbReference>
<proteinExistence type="predicted"/>
<dbReference type="SMART" id="SM00895">
    <property type="entry name" value="FCD"/>
    <property type="match status" value="1"/>
</dbReference>
<dbReference type="EMBL" id="JRKS01000027">
    <property type="protein sequence ID" value="KGJ07031.1"/>
    <property type="molecule type" value="Genomic_DNA"/>
</dbReference>
<reference evidence="5 6" key="1">
    <citation type="submission" date="2014-09" db="EMBL/GenBank/DDBJ databases">
        <authorList>
            <person name="McGinnis J.M."/>
            <person name="Wolfgang W.J."/>
        </authorList>
    </citation>
    <scope>NUCLEOTIDE SEQUENCE [LARGE SCALE GENOMIC DNA]</scope>
    <source>
        <strain evidence="5 6">HAMBI 3106</strain>
    </source>
</reference>
<dbReference type="STRING" id="690417.IC63_09720"/>
<dbReference type="InterPro" id="IPR011711">
    <property type="entry name" value="GntR_C"/>
</dbReference>
<accession>A0A099FA31</accession>
<dbReference type="GO" id="GO:0003677">
    <property type="term" value="F:DNA binding"/>
    <property type="evidence" value="ECO:0007669"/>
    <property type="project" value="UniProtKB-KW"/>
</dbReference>
<evidence type="ECO:0000256" key="2">
    <source>
        <dbReference type="ARBA" id="ARBA00023125"/>
    </source>
</evidence>
<dbReference type="Gene3D" id="1.10.10.10">
    <property type="entry name" value="Winged helix-like DNA-binding domain superfamily/Winged helix DNA-binding domain"/>
    <property type="match status" value="1"/>
</dbReference>
<dbReference type="SMART" id="SM00345">
    <property type="entry name" value="HTH_GNTR"/>
    <property type="match status" value="1"/>
</dbReference>
<protein>
    <submittedName>
        <fullName evidence="5">GntR family transcriptional regulator</fullName>
    </submittedName>
</protein>
<keyword evidence="6" id="KW-1185">Reference proteome</keyword>
<keyword evidence="2" id="KW-0238">DNA-binding</keyword>
<dbReference type="PROSITE" id="PS50949">
    <property type="entry name" value="HTH_GNTR"/>
    <property type="match status" value="1"/>
</dbReference>
<organism evidence="5 6">
    <name type="scientific">Paracoccus sphaerophysae</name>
    <dbReference type="NCBI Taxonomy" id="690417"/>
    <lineage>
        <taxon>Bacteria</taxon>
        <taxon>Pseudomonadati</taxon>
        <taxon>Pseudomonadota</taxon>
        <taxon>Alphaproteobacteria</taxon>
        <taxon>Rhodobacterales</taxon>
        <taxon>Paracoccaceae</taxon>
        <taxon>Paracoccus</taxon>
    </lineage>
</organism>
<dbReference type="AlphaFoldDB" id="A0A099FA31"/>
<dbReference type="Proteomes" id="UP000029917">
    <property type="component" value="Unassembled WGS sequence"/>
</dbReference>
<dbReference type="PANTHER" id="PTHR43537:SF5">
    <property type="entry name" value="UXU OPERON TRANSCRIPTIONAL REGULATOR"/>
    <property type="match status" value="1"/>
</dbReference>
<evidence type="ECO:0000256" key="1">
    <source>
        <dbReference type="ARBA" id="ARBA00023015"/>
    </source>
</evidence>
<dbReference type="InterPro" id="IPR000524">
    <property type="entry name" value="Tscrpt_reg_HTH_GntR"/>
</dbReference>
<feature type="domain" description="HTH gntR-type" evidence="4">
    <location>
        <begin position="8"/>
        <end position="76"/>
    </location>
</feature>